<evidence type="ECO:0000313" key="1">
    <source>
        <dbReference type="EMBL" id="KGN87991.1"/>
    </source>
</evidence>
<organism evidence="1 2">
    <name type="scientific">Porphyromonas gulae</name>
    <dbReference type="NCBI Taxonomy" id="111105"/>
    <lineage>
        <taxon>Bacteria</taxon>
        <taxon>Pseudomonadati</taxon>
        <taxon>Bacteroidota</taxon>
        <taxon>Bacteroidia</taxon>
        <taxon>Bacteroidales</taxon>
        <taxon>Porphyromonadaceae</taxon>
        <taxon>Porphyromonas</taxon>
    </lineage>
</organism>
<dbReference type="Gene3D" id="3.30.420.240">
    <property type="match status" value="1"/>
</dbReference>
<dbReference type="AlphaFoldDB" id="A0A0A2FAD2"/>
<dbReference type="InterPro" id="IPR027417">
    <property type="entry name" value="P-loop_NTPase"/>
</dbReference>
<sequence>MLSKGDITKIIAENERRKAANTATYDQITGEGSDAIPRHHVYIHDFYIPEMWLPEEMFDKSELCRVLVDLGSVEKLFVYTQQEDTKEARDEFAVLFLKERAKYDFEFAAVWCLVIKNKIVADNTPFTLNRGQRKLLKEMEDMRLAGEPIRIILLKARQWGGSTLVQLYFFWLQVFVSMGLSSVIAAHLQDASRNILDMYDLAAKNMPSAFGKLNLPPRLGMQNSKRVEGRNCHITVGSAEKPESVRSQSGHLAHFSEVAFYPVTQNNNPEKLITSIVSMVPDSPMTAIVLESTANGVGNYFYTEWKKSVSGDSAYRAVFVSWFEIDNMYSKDINDYKEFISSISKYEWWLWDLGATLEAICWYRHKLKSQPSEKEQKQEFPSTPDEAFQTTGSPAFNRDHLSELEKGCTSPAFVGDIYSDVLVSEIKTRPDLISSVFDNIGFSENPNGLLKIWAKPDREEAYTDRYVVSVDTGGRSSGADYSVITVIDRYWMAFGEPCEVVAEWRGHIDHDMLVWIAAQIAFWYDKALLVFESNTHESEKEDDGNHAEFIFDILAKSYSNLYCRVPADKIKDGIPPKWGFHMNRSSKQMIIDNYTALIREGGYIERNVLAVNEARIYEKKQNGKYGNIDGKGNHDDILMSRMIGLYVAYNMPLPKKAVPIVISREVVRSA</sequence>
<gene>
    <name evidence="1" type="ORF">HR08_00960</name>
</gene>
<dbReference type="OrthoDB" id="9768556at2"/>
<dbReference type="EMBL" id="JRAI01000005">
    <property type="protein sequence ID" value="KGN87991.1"/>
    <property type="molecule type" value="Genomic_DNA"/>
</dbReference>
<evidence type="ECO:0008006" key="3">
    <source>
        <dbReference type="Google" id="ProtNLM"/>
    </source>
</evidence>
<protein>
    <recommendedName>
        <fullName evidence="3">Terminase</fullName>
    </recommendedName>
</protein>
<reference evidence="1 2" key="1">
    <citation type="submission" date="2014-08" db="EMBL/GenBank/DDBJ databases">
        <title>Porphyromonas gulae strain:COT-052_OH1451 Genome sequencing.</title>
        <authorList>
            <person name="Wallis C."/>
            <person name="Deusch O."/>
            <person name="O'Flynn C."/>
            <person name="Davis I."/>
            <person name="Jospin G."/>
            <person name="Darling A.E."/>
            <person name="Coil D.A."/>
            <person name="Alexiev A."/>
            <person name="Horsfall A."/>
            <person name="Kirkwood N."/>
            <person name="Harris S."/>
            <person name="Eisen J.A."/>
        </authorList>
    </citation>
    <scope>NUCLEOTIDE SEQUENCE [LARGE SCALE GENOMIC DNA]</scope>
    <source>
        <strain evidence="2">COT-052 OH1451</strain>
    </source>
</reference>
<dbReference type="RefSeq" id="WP_039419903.1">
    <property type="nucleotide sequence ID" value="NZ_JRAI01000005.1"/>
</dbReference>
<name>A0A0A2FAD2_9PORP</name>
<accession>A0A0A2FAD2</accession>
<evidence type="ECO:0000313" key="2">
    <source>
        <dbReference type="Proteomes" id="UP000030130"/>
    </source>
</evidence>
<proteinExistence type="predicted"/>
<dbReference type="Proteomes" id="UP000030130">
    <property type="component" value="Unassembled WGS sequence"/>
</dbReference>
<dbReference type="Gene3D" id="3.40.50.300">
    <property type="entry name" value="P-loop containing nucleotide triphosphate hydrolases"/>
    <property type="match status" value="1"/>
</dbReference>
<comment type="caution">
    <text evidence="1">The sequence shown here is derived from an EMBL/GenBank/DDBJ whole genome shotgun (WGS) entry which is preliminary data.</text>
</comment>